<dbReference type="GO" id="GO:0003676">
    <property type="term" value="F:nucleic acid binding"/>
    <property type="evidence" value="ECO:0007669"/>
    <property type="project" value="InterPro"/>
</dbReference>
<evidence type="ECO:0000256" key="3">
    <source>
        <dbReference type="ARBA" id="ARBA00022679"/>
    </source>
</evidence>
<evidence type="ECO:0000256" key="4">
    <source>
        <dbReference type="ARBA" id="ARBA00022695"/>
    </source>
</evidence>
<dbReference type="PANTHER" id="PTHR37984">
    <property type="entry name" value="PROTEIN CBG26694"/>
    <property type="match status" value="1"/>
</dbReference>
<evidence type="ECO:0000256" key="8">
    <source>
        <dbReference type="ARBA" id="ARBA00022918"/>
    </source>
</evidence>
<evidence type="ECO:0000259" key="9">
    <source>
        <dbReference type="PROSITE" id="PS50878"/>
    </source>
</evidence>
<evidence type="ECO:0000256" key="1">
    <source>
        <dbReference type="ARBA" id="ARBA00012493"/>
    </source>
</evidence>
<keyword evidence="5" id="KW-0540">Nuclease</keyword>
<keyword evidence="7" id="KW-0378">Hydrolase</keyword>
<dbReference type="CDD" id="cd01647">
    <property type="entry name" value="RT_LTR"/>
    <property type="match status" value="1"/>
</dbReference>
<sequence>MDLKTGYWQIEVDERDREKTAFITPDGLFEFKVMPFGLCSAPATFQRVMDTVLAGLKWQTCLVYLDDVVVFSSNFDEHLRRLEAVLQAIKTSGLTLKPEKCRFAYEELLFLGHVISKSGVRPDPQKTTAIAAFPPPTDKKAVRRFLGLCAYYRRFVKNFARIAEPLTNLTRTDVEFKWETPQEEAFQELKRRLRTPPLLAHFDEHAETEVHTDASSVGLGAVLVQRTDGLERVISYASRSLSKAEANYSTTEKECLAIIWATSKFRPYLYGRPFKVVSDHHALCWLANLKDPSGRLARWSLRLQEFDVTVVYKSGRKHSDADCLSRAPVDPPPQDDQEDDFFLGTISADDFAERQRTDPELRSLIEYLEGKSATVPKVFKRGLASFFLRNGVLLKKNFSPLRAKHLLMVPSAMRPEVLQALHDDPTAGHLGVSRTIARVQEKYYWPRLAADVTRYVRTCRDCQRRKTPPTRPAGFLQPIEPPRRPFQQIGMDLLGPLPTSTCGNKWIVVATDYLTRYAETKALPKGSAAEVAKFFVENIVLRHGAPKVLITDRGTVFTADLTQAILGYSHTSHRRTTAYHPQTNGLTERLNKTIADMLAMYVDVEHKTWDAILPYVTFAYNTAVQETTQMTPYKLVYGRSPATTLDAMLPNVTDEENIDVTAYLQRAEEARQLARLRIKNQQTTDSRRYNLRRRFVEYQPGDRVWVWTPIRRRGLSEKLLRRYFGPYRVLRRLGTLDYEVVPDGISNSQRRRARPEVVHVVRLKPFYAR</sequence>
<dbReference type="EC" id="2.7.7.49" evidence="1"/>
<dbReference type="Gene3D" id="3.10.10.10">
    <property type="entry name" value="HIV Type 1 Reverse Transcriptase, subunit A, domain 1"/>
    <property type="match status" value="1"/>
</dbReference>
<dbReference type="Gene3D" id="3.30.420.10">
    <property type="entry name" value="Ribonuclease H-like superfamily/Ribonuclease H"/>
    <property type="match status" value="1"/>
</dbReference>
<name>A0A131YSV5_RHIAP</name>
<dbReference type="InterPro" id="IPR012337">
    <property type="entry name" value="RNaseH-like_sf"/>
</dbReference>
<keyword evidence="8" id="KW-0695">RNA-directed DNA polymerase</keyword>
<organism evidence="11">
    <name type="scientific">Rhipicephalus appendiculatus</name>
    <name type="common">Brown ear tick</name>
    <dbReference type="NCBI Taxonomy" id="34631"/>
    <lineage>
        <taxon>Eukaryota</taxon>
        <taxon>Metazoa</taxon>
        <taxon>Ecdysozoa</taxon>
        <taxon>Arthropoda</taxon>
        <taxon>Chelicerata</taxon>
        <taxon>Arachnida</taxon>
        <taxon>Acari</taxon>
        <taxon>Parasitiformes</taxon>
        <taxon>Ixodida</taxon>
        <taxon>Ixodoidea</taxon>
        <taxon>Ixodidae</taxon>
        <taxon>Rhipicephalinae</taxon>
        <taxon>Rhipicephalus</taxon>
        <taxon>Rhipicephalus</taxon>
    </lineage>
</organism>
<dbReference type="FunFam" id="3.10.10.10:FF:000007">
    <property type="entry name" value="Retrovirus-related Pol polyprotein from transposon 17.6-like Protein"/>
    <property type="match status" value="1"/>
</dbReference>
<dbReference type="FunFam" id="3.30.70.270:FF:000020">
    <property type="entry name" value="Transposon Tf2-6 polyprotein-like Protein"/>
    <property type="match status" value="1"/>
</dbReference>
<dbReference type="Pfam" id="PF17917">
    <property type="entry name" value="RT_RNaseH"/>
    <property type="match status" value="1"/>
</dbReference>
<dbReference type="Pfam" id="PF00078">
    <property type="entry name" value="RVT_1"/>
    <property type="match status" value="1"/>
</dbReference>
<keyword evidence="2" id="KW-0645">Protease</keyword>
<reference evidence="11" key="1">
    <citation type="journal article" date="2016" name="Ticks Tick Borne Dis.">
        <title>De novo assembly and annotation of the salivary gland transcriptome of Rhipicephalus appendiculatus male and female ticks during blood feeding.</title>
        <authorList>
            <person name="de Castro M.H."/>
            <person name="de Klerk D."/>
            <person name="Pienaar R."/>
            <person name="Latif A.A."/>
            <person name="Rees D.J."/>
            <person name="Mans B.J."/>
        </authorList>
    </citation>
    <scope>NUCLEOTIDE SEQUENCE</scope>
    <source>
        <tissue evidence="11">Salivary glands</tissue>
    </source>
</reference>
<evidence type="ECO:0000313" key="11">
    <source>
        <dbReference type="EMBL" id="JAP82334.1"/>
    </source>
</evidence>
<dbReference type="Pfam" id="PF22938">
    <property type="entry name" value="Integrase_p58_C"/>
    <property type="match status" value="1"/>
</dbReference>
<dbReference type="Gene3D" id="1.10.340.70">
    <property type="match status" value="1"/>
</dbReference>
<evidence type="ECO:0000256" key="5">
    <source>
        <dbReference type="ARBA" id="ARBA00022722"/>
    </source>
</evidence>
<dbReference type="GO" id="GO:0042575">
    <property type="term" value="C:DNA polymerase complex"/>
    <property type="evidence" value="ECO:0007669"/>
    <property type="project" value="UniProtKB-ARBA"/>
</dbReference>
<dbReference type="PROSITE" id="PS50878">
    <property type="entry name" value="RT_POL"/>
    <property type="match status" value="1"/>
</dbReference>
<proteinExistence type="predicted"/>
<evidence type="ECO:0000256" key="6">
    <source>
        <dbReference type="ARBA" id="ARBA00022759"/>
    </source>
</evidence>
<dbReference type="FunFam" id="1.10.340.70:FF:000001">
    <property type="entry name" value="Retrovirus-related Pol polyprotein from transposon gypsy-like Protein"/>
    <property type="match status" value="1"/>
</dbReference>
<dbReference type="InterPro" id="IPR041373">
    <property type="entry name" value="RT_RNaseH"/>
</dbReference>
<evidence type="ECO:0000256" key="2">
    <source>
        <dbReference type="ARBA" id="ARBA00022670"/>
    </source>
</evidence>
<evidence type="ECO:0000259" key="10">
    <source>
        <dbReference type="PROSITE" id="PS50994"/>
    </source>
</evidence>
<dbReference type="EMBL" id="GEDV01006223">
    <property type="protein sequence ID" value="JAP82334.1"/>
    <property type="molecule type" value="Transcribed_RNA"/>
</dbReference>
<dbReference type="InterPro" id="IPR001584">
    <property type="entry name" value="Integrase_cat-core"/>
</dbReference>
<dbReference type="PANTHER" id="PTHR37984:SF5">
    <property type="entry name" value="PROTEIN NYNRIN-LIKE"/>
    <property type="match status" value="1"/>
</dbReference>
<dbReference type="InterPro" id="IPR050951">
    <property type="entry name" value="Retrovirus_Pol_polyprotein"/>
</dbReference>
<dbReference type="InterPro" id="IPR054465">
    <property type="entry name" value="Integrase_p58-like_C"/>
</dbReference>
<keyword evidence="6" id="KW-0255">Endonuclease</keyword>
<keyword evidence="3" id="KW-0808">Transferase</keyword>
<dbReference type="SUPFAM" id="SSF56672">
    <property type="entry name" value="DNA/RNA polymerases"/>
    <property type="match status" value="1"/>
</dbReference>
<accession>A0A131YSV5</accession>
<dbReference type="AlphaFoldDB" id="A0A131YSV5"/>
<dbReference type="GO" id="GO:0003964">
    <property type="term" value="F:RNA-directed DNA polymerase activity"/>
    <property type="evidence" value="ECO:0007669"/>
    <property type="project" value="UniProtKB-KW"/>
</dbReference>
<feature type="domain" description="Reverse transcriptase" evidence="9">
    <location>
        <begin position="1"/>
        <end position="115"/>
    </location>
</feature>
<dbReference type="GO" id="GO:0015074">
    <property type="term" value="P:DNA integration"/>
    <property type="evidence" value="ECO:0007669"/>
    <property type="project" value="InterPro"/>
</dbReference>
<dbReference type="GO" id="GO:0006508">
    <property type="term" value="P:proteolysis"/>
    <property type="evidence" value="ECO:0007669"/>
    <property type="project" value="UniProtKB-KW"/>
</dbReference>
<protein>
    <recommendedName>
        <fullName evidence="1">RNA-directed DNA polymerase</fullName>
        <ecNumber evidence="1">2.7.7.49</ecNumber>
    </recommendedName>
</protein>
<dbReference type="FunFam" id="3.30.70.270:FF:000003">
    <property type="entry name" value="Transposon Ty3-G Gag-Pol polyprotein"/>
    <property type="match status" value="1"/>
</dbReference>
<dbReference type="CDD" id="cd09274">
    <property type="entry name" value="RNase_HI_RT_Ty3"/>
    <property type="match status" value="1"/>
</dbReference>
<dbReference type="InterPro" id="IPR036397">
    <property type="entry name" value="RNaseH_sf"/>
</dbReference>
<evidence type="ECO:0000256" key="7">
    <source>
        <dbReference type="ARBA" id="ARBA00022801"/>
    </source>
</evidence>
<feature type="domain" description="Integrase catalytic" evidence="10">
    <location>
        <begin position="481"/>
        <end position="640"/>
    </location>
</feature>
<dbReference type="InterPro" id="IPR000477">
    <property type="entry name" value="RT_dom"/>
</dbReference>
<dbReference type="FunFam" id="3.10.20.370:FF:000001">
    <property type="entry name" value="Retrovirus-related Pol polyprotein from transposon 17.6-like protein"/>
    <property type="match status" value="1"/>
</dbReference>
<dbReference type="InterPro" id="IPR043502">
    <property type="entry name" value="DNA/RNA_pol_sf"/>
</dbReference>
<dbReference type="InterPro" id="IPR041588">
    <property type="entry name" value="Integrase_H2C2"/>
</dbReference>
<dbReference type="Pfam" id="PF00665">
    <property type="entry name" value="rve"/>
    <property type="match status" value="1"/>
</dbReference>
<dbReference type="InterPro" id="IPR043128">
    <property type="entry name" value="Rev_trsase/Diguanyl_cyclase"/>
</dbReference>
<dbReference type="PROSITE" id="PS50994">
    <property type="entry name" value="INTEGRASE"/>
    <property type="match status" value="1"/>
</dbReference>
<dbReference type="SUPFAM" id="SSF53098">
    <property type="entry name" value="Ribonuclease H-like"/>
    <property type="match status" value="1"/>
</dbReference>
<dbReference type="Gene3D" id="3.30.70.270">
    <property type="match status" value="2"/>
</dbReference>
<dbReference type="GO" id="GO:0008233">
    <property type="term" value="F:peptidase activity"/>
    <property type="evidence" value="ECO:0007669"/>
    <property type="project" value="UniProtKB-KW"/>
</dbReference>
<keyword evidence="4" id="KW-0548">Nucleotidyltransferase</keyword>
<dbReference type="Pfam" id="PF17921">
    <property type="entry name" value="Integrase_H2C2"/>
    <property type="match status" value="1"/>
</dbReference>
<dbReference type="GO" id="GO:0004519">
    <property type="term" value="F:endonuclease activity"/>
    <property type="evidence" value="ECO:0007669"/>
    <property type="project" value="UniProtKB-KW"/>
</dbReference>
<dbReference type="FunFam" id="3.30.420.10:FF:000032">
    <property type="entry name" value="Retrovirus-related Pol polyprotein from transposon 297-like Protein"/>
    <property type="match status" value="1"/>
</dbReference>